<organism evidence="4 5">
    <name type="scientific">Candidatus Anaerostipes avistercoris</name>
    <dbReference type="NCBI Taxonomy" id="2838462"/>
    <lineage>
        <taxon>Bacteria</taxon>
        <taxon>Bacillati</taxon>
        <taxon>Bacillota</taxon>
        <taxon>Clostridia</taxon>
        <taxon>Lachnospirales</taxon>
        <taxon>Lachnospiraceae</taxon>
        <taxon>Anaerostipes</taxon>
    </lineage>
</organism>
<dbReference type="InterPro" id="IPR011611">
    <property type="entry name" value="PfkB_dom"/>
</dbReference>
<dbReference type="Gene3D" id="3.40.1190.20">
    <property type="match status" value="1"/>
</dbReference>
<evidence type="ECO:0000313" key="4">
    <source>
        <dbReference type="EMBL" id="HJC50981.1"/>
    </source>
</evidence>
<dbReference type="Pfam" id="PF00294">
    <property type="entry name" value="PfkB"/>
    <property type="match status" value="1"/>
</dbReference>
<keyword evidence="1" id="KW-0808">Transferase</keyword>
<dbReference type="InterPro" id="IPR029056">
    <property type="entry name" value="Ribokinase-like"/>
</dbReference>
<evidence type="ECO:0000256" key="1">
    <source>
        <dbReference type="ARBA" id="ARBA00022679"/>
    </source>
</evidence>
<dbReference type="SUPFAM" id="SSF53613">
    <property type="entry name" value="Ribokinase-like"/>
    <property type="match status" value="1"/>
</dbReference>
<dbReference type="AlphaFoldDB" id="A0A9D2PJ29"/>
<accession>A0A9D2PJ29</accession>
<dbReference type="Proteomes" id="UP000823904">
    <property type="component" value="Unassembled WGS sequence"/>
</dbReference>
<reference evidence="4" key="2">
    <citation type="submission" date="2021-04" db="EMBL/GenBank/DDBJ databases">
        <authorList>
            <person name="Gilroy R."/>
        </authorList>
    </citation>
    <scope>NUCLEOTIDE SEQUENCE</scope>
    <source>
        <strain evidence="4">ChiSjej3B21-8574</strain>
    </source>
</reference>
<dbReference type="InterPro" id="IPR002173">
    <property type="entry name" value="Carboh/pur_kinase_PfkB_CS"/>
</dbReference>
<dbReference type="PANTHER" id="PTHR10584:SF157">
    <property type="entry name" value="SULFOFRUCTOSE KINASE"/>
    <property type="match status" value="1"/>
</dbReference>
<keyword evidence="2 4" id="KW-0418">Kinase</keyword>
<dbReference type="GO" id="GO:0016301">
    <property type="term" value="F:kinase activity"/>
    <property type="evidence" value="ECO:0007669"/>
    <property type="project" value="UniProtKB-KW"/>
</dbReference>
<feature type="domain" description="Carbohydrate kinase PfkB" evidence="3">
    <location>
        <begin position="1"/>
        <end position="288"/>
    </location>
</feature>
<proteinExistence type="predicted"/>
<dbReference type="PROSITE" id="PS00584">
    <property type="entry name" value="PFKB_KINASES_2"/>
    <property type="match status" value="1"/>
</dbReference>
<protein>
    <submittedName>
        <fullName evidence="4">Carbohydrate kinase</fullName>
    </submittedName>
</protein>
<reference evidence="4" key="1">
    <citation type="journal article" date="2021" name="PeerJ">
        <title>Extensive microbial diversity within the chicken gut microbiome revealed by metagenomics and culture.</title>
        <authorList>
            <person name="Gilroy R."/>
            <person name="Ravi A."/>
            <person name="Getino M."/>
            <person name="Pursley I."/>
            <person name="Horton D.L."/>
            <person name="Alikhan N.F."/>
            <person name="Baker D."/>
            <person name="Gharbi K."/>
            <person name="Hall N."/>
            <person name="Watson M."/>
            <person name="Adriaenssens E.M."/>
            <person name="Foster-Nyarko E."/>
            <person name="Jarju S."/>
            <person name="Secka A."/>
            <person name="Antonio M."/>
            <person name="Oren A."/>
            <person name="Chaudhuri R.R."/>
            <person name="La Ragione R."/>
            <person name="Hildebrand F."/>
            <person name="Pallen M.J."/>
        </authorList>
    </citation>
    <scope>NUCLEOTIDE SEQUENCE</scope>
    <source>
        <strain evidence="4">ChiSjej3B21-8574</strain>
    </source>
</reference>
<dbReference type="EMBL" id="DWWD01000042">
    <property type="protein sequence ID" value="HJC50981.1"/>
    <property type="molecule type" value="Genomic_DNA"/>
</dbReference>
<dbReference type="PANTHER" id="PTHR10584">
    <property type="entry name" value="SUGAR KINASE"/>
    <property type="match status" value="1"/>
</dbReference>
<evidence type="ECO:0000256" key="2">
    <source>
        <dbReference type="ARBA" id="ARBA00022777"/>
    </source>
</evidence>
<name>A0A9D2PJ29_9FIRM</name>
<sequence>MSKILCIGQSVLDITVPLDGPIEQNVKYHILNKFCCGGGPAFNSACLCGKWNAPTGFLTQIGKDENGKYLKKVLEEGNVLPDYIIENADMQTPYSYIFTNSQTGDRTLFNFPAKTENTDFDFPDDDVSVILSDGHEPELSLQAIRKYSDAVSIVDAGGYRESTMAVARASDYLVCSEYFASQHTGRKIHPDDWGTCLEVFSEIEKINGRHVVITLGDKGLLYKDGKEVRHLPAFPVKAVDTTGAGDIFHGAFAYGIFMDMPYLDILKLSSMASAAACETLGGNTSIPELDTVKKRLKKSELHQPELCSG</sequence>
<evidence type="ECO:0000259" key="3">
    <source>
        <dbReference type="Pfam" id="PF00294"/>
    </source>
</evidence>
<evidence type="ECO:0000313" key="5">
    <source>
        <dbReference type="Proteomes" id="UP000823904"/>
    </source>
</evidence>
<gene>
    <name evidence="4" type="ORF">H9754_10540</name>
</gene>
<comment type="caution">
    <text evidence="4">The sequence shown here is derived from an EMBL/GenBank/DDBJ whole genome shotgun (WGS) entry which is preliminary data.</text>
</comment>
<dbReference type="GO" id="GO:0005829">
    <property type="term" value="C:cytosol"/>
    <property type="evidence" value="ECO:0007669"/>
    <property type="project" value="TreeGrafter"/>
</dbReference>